<dbReference type="Gene3D" id="3.90.79.40">
    <property type="entry name" value="EvaA sugar 2,3-dehydratase subunit"/>
    <property type="match status" value="2"/>
</dbReference>
<dbReference type="InterPro" id="IPR005212">
    <property type="entry name" value="EvaA-like"/>
</dbReference>
<proteinExistence type="predicted"/>
<dbReference type="Proteomes" id="UP000254425">
    <property type="component" value="Chromosome"/>
</dbReference>
<keyword evidence="4" id="KW-1185">Reference proteome</keyword>
<dbReference type="RefSeq" id="WP_208883686.1">
    <property type="nucleotide sequence ID" value="NZ_CP031320.1"/>
</dbReference>
<gene>
    <name evidence="3" type="ORF">DVA86_32770</name>
</gene>
<name>A0A345XYB9_9ACTN</name>
<evidence type="ECO:0000313" key="4">
    <source>
        <dbReference type="Proteomes" id="UP000254425"/>
    </source>
</evidence>
<organism evidence="3 4">
    <name type="scientific">Streptomyces armeniacus</name>
    <dbReference type="NCBI Taxonomy" id="83291"/>
    <lineage>
        <taxon>Bacteria</taxon>
        <taxon>Bacillati</taxon>
        <taxon>Actinomycetota</taxon>
        <taxon>Actinomycetes</taxon>
        <taxon>Kitasatosporales</taxon>
        <taxon>Streptomycetaceae</taxon>
        <taxon>Streptomyces</taxon>
    </lineage>
</organism>
<reference evidence="3 4" key="1">
    <citation type="submission" date="2018-07" db="EMBL/GenBank/DDBJ databases">
        <title>Draft genome of the type strain Streptomyces armeniacus ATCC 15676.</title>
        <authorList>
            <person name="Labana P."/>
            <person name="Gosse J.T."/>
            <person name="Boddy C.N."/>
        </authorList>
    </citation>
    <scope>NUCLEOTIDE SEQUENCE [LARGE SCALE GENOMIC DNA]</scope>
    <source>
        <strain evidence="3 4">ATCC 15676</strain>
    </source>
</reference>
<evidence type="ECO:0000313" key="3">
    <source>
        <dbReference type="EMBL" id="AXK36635.1"/>
    </source>
</evidence>
<accession>A0A345XYB9</accession>
<feature type="domain" description="dTDP-4-dehydro-6-deoxy-alpha-D-glucopyranose 2,3-dehydratase" evidence="2">
    <location>
        <begin position="274"/>
        <end position="482"/>
    </location>
</feature>
<feature type="region of interest" description="Disordered" evidence="1">
    <location>
        <begin position="1"/>
        <end position="23"/>
    </location>
</feature>
<dbReference type="KEGG" id="sarm:DVA86_32770"/>
<dbReference type="AlphaFoldDB" id="A0A345XYB9"/>
<feature type="domain" description="dTDP-4-dehydro-6-deoxy-alpha-D-glucopyranose 2,3-dehydratase" evidence="2">
    <location>
        <begin position="43"/>
        <end position="244"/>
    </location>
</feature>
<dbReference type="EMBL" id="CP031320">
    <property type="protein sequence ID" value="AXK36635.1"/>
    <property type="molecule type" value="Genomic_DNA"/>
</dbReference>
<evidence type="ECO:0000256" key="1">
    <source>
        <dbReference type="SAM" id="MobiDB-lite"/>
    </source>
</evidence>
<sequence length="486" mass="53658">MHKASAALTSRGSGTGSGTGGEPAARLAVSAAATDGVAMSNAAFFEWFDERRREQPQQVRRIPFSELSGWGFDQATGNLQHRSGRFFTVHGLRVRSDFGPVPEWEQPIINQPEFGILGIAVREIDGVLHLLMQAKSEPGNINGVQLSPTIQATKSNYSRVHGGSAVKYLESFHRPAPGSVLADSLQSEQGTWFYRKRNRNMVVEVGPEVEAGEDFCWLTLGQVNALLGFDNLVNMDARTVLSCLPDWQPAVTGEVSDGAPATSLHSAMSLHSDTEVRSWLTQRRIEHEIITTALPLNDVTGWERWDDRIEHERGRYFSIIAVDVSSGRREVPAWSQPLLHPSGVGLAGLLVRHIDGVLHALMRARVEPGLLDIAELAPTVQGTPGNYAHLPAEDRPPFQEELLERSTEQALFDSVLSEEGGRFHHAECRYVITEVADDVLETEDGLRPGHEEFRWMSVTQLGELLKYSSQLNVQARTLVAALRSVR</sequence>
<dbReference type="InterPro" id="IPR038153">
    <property type="entry name" value="EvaA-like_sf"/>
</dbReference>
<dbReference type="GO" id="GO:0016829">
    <property type="term" value="F:lyase activity"/>
    <property type="evidence" value="ECO:0007669"/>
    <property type="project" value="InterPro"/>
</dbReference>
<protein>
    <submittedName>
        <fullName evidence="3">NDP-hexose 2,3-dehydratase</fullName>
    </submittedName>
</protein>
<dbReference type="Pfam" id="PF03559">
    <property type="entry name" value="Hexose_dehydrat"/>
    <property type="match status" value="2"/>
</dbReference>
<evidence type="ECO:0000259" key="2">
    <source>
        <dbReference type="Pfam" id="PF03559"/>
    </source>
</evidence>